<keyword evidence="2" id="KW-1185">Reference proteome</keyword>
<evidence type="ECO:0000313" key="2">
    <source>
        <dbReference type="Proteomes" id="UP001321749"/>
    </source>
</evidence>
<comment type="caution">
    <text evidence="1">The sequence shown here is derived from an EMBL/GenBank/DDBJ whole genome shotgun (WGS) entry which is preliminary data.</text>
</comment>
<reference evidence="1" key="2">
    <citation type="submission" date="2023-06" db="EMBL/GenBank/DDBJ databases">
        <authorList>
            <consortium name="Lawrence Berkeley National Laboratory"/>
            <person name="Mondo S.J."/>
            <person name="Hensen N."/>
            <person name="Bonometti L."/>
            <person name="Westerberg I."/>
            <person name="Brannstrom I.O."/>
            <person name="Guillou S."/>
            <person name="Cros-Aarteil S."/>
            <person name="Calhoun S."/>
            <person name="Haridas S."/>
            <person name="Kuo A."/>
            <person name="Pangilinan J."/>
            <person name="Riley R."/>
            <person name="Labutti K."/>
            <person name="Andreopoulos B."/>
            <person name="Lipzen A."/>
            <person name="Chen C."/>
            <person name="Yanf M."/>
            <person name="Daum C."/>
            <person name="Ng V."/>
            <person name="Clum A."/>
            <person name="Steindorff A."/>
            <person name="Ohm R."/>
            <person name="Martin F."/>
            <person name="Silar P."/>
            <person name="Natvig D."/>
            <person name="Lalanne C."/>
            <person name="Gautier V."/>
            <person name="Ament-Velasquez S.L."/>
            <person name="Kruys A."/>
            <person name="Hutchinson M.I."/>
            <person name="Powell A.J."/>
            <person name="Barry K."/>
            <person name="Miller A.N."/>
            <person name="Grigoriev I.V."/>
            <person name="Debuchy R."/>
            <person name="Gladieux P."/>
            <person name="Thoren M.H."/>
            <person name="Johannesson H."/>
        </authorList>
    </citation>
    <scope>NUCLEOTIDE SEQUENCE</scope>
    <source>
        <strain evidence="1">PSN324</strain>
    </source>
</reference>
<gene>
    <name evidence="1" type="ORF">QBC42DRAFT_279361</name>
</gene>
<dbReference type="Proteomes" id="UP001321749">
    <property type="component" value="Unassembled WGS sequence"/>
</dbReference>
<protein>
    <submittedName>
        <fullName evidence="1">Uncharacterized protein</fullName>
    </submittedName>
</protein>
<dbReference type="AlphaFoldDB" id="A0AAV9HCM3"/>
<dbReference type="EMBL" id="MU865122">
    <property type="protein sequence ID" value="KAK4457318.1"/>
    <property type="molecule type" value="Genomic_DNA"/>
</dbReference>
<reference evidence="1" key="1">
    <citation type="journal article" date="2023" name="Mol. Phylogenet. Evol.">
        <title>Genome-scale phylogeny and comparative genomics of the fungal order Sordariales.</title>
        <authorList>
            <person name="Hensen N."/>
            <person name="Bonometti L."/>
            <person name="Westerberg I."/>
            <person name="Brannstrom I.O."/>
            <person name="Guillou S."/>
            <person name="Cros-Aarteil S."/>
            <person name="Calhoun S."/>
            <person name="Haridas S."/>
            <person name="Kuo A."/>
            <person name="Mondo S."/>
            <person name="Pangilinan J."/>
            <person name="Riley R."/>
            <person name="LaButti K."/>
            <person name="Andreopoulos B."/>
            <person name="Lipzen A."/>
            <person name="Chen C."/>
            <person name="Yan M."/>
            <person name="Daum C."/>
            <person name="Ng V."/>
            <person name="Clum A."/>
            <person name="Steindorff A."/>
            <person name="Ohm R.A."/>
            <person name="Martin F."/>
            <person name="Silar P."/>
            <person name="Natvig D.O."/>
            <person name="Lalanne C."/>
            <person name="Gautier V."/>
            <person name="Ament-Velasquez S.L."/>
            <person name="Kruys A."/>
            <person name="Hutchinson M.I."/>
            <person name="Powell A.J."/>
            <person name="Barry K."/>
            <person name="Miller A.N."/>
            <person name="Grigoriev I.V."/>
            <person name="Debuchy R."/>
            <person name="Gladieux P."/>
            <person name="Hiltunen Thoren M."/>
            <person name="Johannesson H."/>
        </authorList>
    </citation>
    <scope>NUCLEOTIDE SEQUENCE</scope>
    <source>
        <strain evidence="1">PSN324</strain>
    </source>
</reference>
<name>A0AAV9HCM3_9PEZI</name>
<sequence>MMMIIILLLADSEAQFPEKDRTKLRVPNQELAMMVCRGSKGFEILLLIYSKGFNYENPLLETQSIGKRYFATLGLKFH</sequence>
<accession>A0AAV9HCM3</accession>
<organism evidence="1 2">
    <name type="scientific">Cladorrhinum samala</name>
    <dbReference type="NCBI Taxonomy" id="585594"/>
    <lineage>
        <taxon>Eukaryota</taxon>
        <taxon>Fungi</taxon>
        <taxon>Dikarya</taxon>
        <taxon>Ascomycota</taxon>
        <taxon>Pezizomycotina</taxon>
        <taxon>Sordariomycetes</taxon>
        <taxon>Sordariomycetidae</taxon>
        <taxon>Sordariales</taxon>
        <taxon>Podosporaceae</taxon>
        <taxon>Cladorrhinum</taxon>
    </lineage>
</organism>
<evidence type="ECO:0000313" key="1">
    <source>
        <dbReference type="EMBL" id="KAK4457318.1"/>
    </source>
</evidence>
<proteinExistence type="predicted"/>